<dbReference type="PANTHER" id="PTHR17224:SF1">
    <property type="entry name" value="PEPTIDYL-TRNA HYDROLASE"/>
    <property type="match status" value="1"/>
</dbReference>
<feature type="site" description="Discriminates between blocked and unblocked aminoacyl-tRNA" evidence="7">
    <location>
        <position position="9"/>
    </location>
</feature>
<dbReference type="RefSeq" id="WP_189572702.1">
    <property type="nucleotide sequence ID" value="NZ_BMXU01000001.1"/>
</dbReference>
<evidence type="ECO:0000313" key="12">
    <source>
        <dbReference type="Proteomes" id="UP001595607"/>
    </source>
</evidence>
<keyword evidence="2 7" id="KW-0820">tRNA-binding</keyword>
<comment type="subcellular location">
    <subcellularLocation>
        <location evidence="7">Cytoplasm</location>
    </subcellularLocation>
</comment>
<sequence length="229" mass="25350">MFLLVGLGNPGSKYQANRHNAGFMAIDAIAEAQGMPSFRSKFQAEVTEGRLGRERAMLLKPQTYYNEAGRAVQEACRFHKIPPEDVIVFHDEIDLAPGKLRIKKGGGLAGNNGLKSIAAHLSPDVWRCRIGIGHPGHKDAVTHHVLRDFSKEEREGWLDEMLARMGPAAEHLLPLTEENTNRFISSVLQPPKPKRDKPITPKPEAAANEKPQEKPSAFDALKSLLPKKD</sequence>
<reference evidence="12" key="1">
    <citation type="journal article" date="2019" name="Int. J. Syst. Evol. Microbiol.">
        <title>The Global Catalogue of Microorganisms (GCM) 10K type strain sequencing project: providing services to taxonomists for standard genome sequencing and annotation.</title>
        <authorList>
            <consortium name="The Broad Institute Genomics Platform"/>
            <consortium name="The Broad Institute Genome Sequencing Center for Infectious Disease"/>
            <person name="Wu L."/>
            <person name="Ma J."/>
        </authorList>
    </citation>
    <scope>NUCLEOTIDE SEQUENCE [LARGE SCALE GENOMIC DNA]</scope>
    <source>
        <strain evidence="12">KCTC 22245</strain>
    </source>
</reference>
<dbReference type="CDD" id="cd00462">
    <property type="entry name" value="PTH"/>
    <property type="match status" value="1"/>
</dbReference>
<feature type="binding site" evidence="7">
    <location>
        <position position="112"/>
    </location>
    <ligand>
        <name>tRNA</name>
        <dbReference type="ChEBI" id="CHEBI:17843"/>
    </ligand>
</feature>
<accession>A0ABV7M9W6</accession>
<dbReference type="GO" id="GO:0004045">
    <property type="term" value="F:peptidyl-tRNA hydrolase activity"/>
    <property type="evidence" value="ECO:0007669"/>
    <property type="project" value="UniProtKB-EC"/>
</dbReference>
<feature type="binding site" evidence="7">
    <location>
        <position position="64"/>
    </location>
    <ligand>
        <name>tRNA</name>
        <dbReference type="ChEBI" id="CHEBI:17843"/>
    </ligand>
</feature>
<comment type="subunit">
    <text evidence="7">Monomer.</text>
</comment>
<dbReference type="Proteomes" id="UP001595607">
    <property type="component" value="Unassembled WGS sequence"/>
</dbReference>
<evidence type="ECO:0000313" key="11">
    <source>
        <dbReference type="EMBL" id="MFC3301534.1"/>
    </source>
</evidence>
<dbReference type="PANTHER" id="PTHR17224">
    <property type="entry name" value="PEPTIDYL-TRNA HYDROLASE"/>
    <property type="match status" value="1"/>
</dbReference>
<dbReference type="NCBIfam" id="TIGR00447">
    <property type="entry name" value="pth"/>
    <property type="match status" value="1"/>
</dbReference>
<comment type="function">
    <text evidence="7">Hydrolyzes ribosome-free peptidyl-tRNAs (with 1 or more amino acids incorporated), which drop off the ribosome during protein synthesis, or as a result of ribosome stalling.</text>
</comment>
<evidence type="ECO:0000256" key="3">
    <source>
        <dbReference type="ARBA" id="ARBA00022801"/>
    </source>
</evidence>
<keyword evidence="3 7" id="KW-0378">Hydrolase</keyword>
<dbReference type="Pfam" id="PF01195">
    <property type="entry name" value="Pept_tRNA_hydro"/>
    <property type="match status" value="1"/>
</dbReference>
<evidence type="ECO:0000256" key="8">
    <source>
        <dbReference type="RuleBase" id="RU000673"/>
    </source>
</evidence>
<evidence type="ECO:0000256" key="4">
    <source>
        <dbReference type="ARBA" id="ARBA00022884"/>
    </source>
</evidence>
<gene>
    <name evidence="7 11" type="primary">pth</name>
    <name evidence="11" type="ORF">ACFONP_02160</name>
</gene>
<comment type="caution">
    <text evidence="11">The sequence shown here is derived from an EMBL/GenBank/DDBJ whole genome shotgun (WGS) entry which is preliminary data.</text>
</comment>
<dbReference type="InterPro" id="IPR001328">
    <property type="entry name" value="Pept_tRNA_hydro"/>
</dbReference>
<dbReference type="HAMAP" id="MF_00083">
    <property type="entry name" value="Pept_tRNA_hydro_bact"/>
    <property type="match status" value="1"/>
</dbReference>
<comment type="similarity">
    <text evidence="5 7 9">Belongs to the PTH family.</text>
</comment>
<feature type="site" description="Stabilizes the basic form of H active site to accept a proton" evidence="7">
    <location>
        <position position="91"/>
    </location>
</feature>
<dbReference type="InterPro" id="IPR018171">
    <property type="entry name" value="Pept_tRNA_hydro_CS"/>
</dbReference>
<dbReference type="Gene3D" id="3.40.50.1470">
    <property type="entry name" value="Peptidyl-tRNA hydrolase"/>
    <property type="match status" value="1"/>
</dbReference>
<name>A0ABV7M9W6_9PROT</name>
<comment type="catalytic activity">
    <reaction evidence="7 8">
        <text>an N-acyl-L-alpha-aminoacyl-tRNA + H2O = an N-acyl-L-amino acid + a tRNA + H(+)</text>
        <dbReference type="Rhea" id="RHEA:54448"/>
        <dbReference type="Rhea" id="RHEA-COMP:10123"/>
        <dbReference type="Rhea" id="RHEA-COMP:13883"/>
        <dbReference type="ChEBI" id="CHEBI:15377"/>
        <dbReference type="ChEBI" id="CHEBI:15378"/>
        <dbReference type="ChEBI" id="CHEBI:59874"/>
        <dbReference type="ChEBI" id="CHEBI:78442"/>
        <dbReference type="ChEBI" id="CHEBI:138191"/>
        <dbReference type="EC" id="3.1.1.29"/>
    </reaction>
</comment>
<evidence type="ECO:0000256" key="1">
    <source>
        <dbReference type="ARBA" id="ARBA00013260"/>
    </source>
</evidence>
<dbReference type="PROSITE" id="PS01195">
    <property type="entry name" value="PEPT_TRNA_HYDROL_1"/>
    <property type="match status" value="1"/>
</dbReference>
<feature type="binding site" evidence="7">
    <location>
        <position position="66"/>
    </location>
    <ligand>
        <name>tRNA</name>
        <dbReference type="ChEBI" id="CHEBI:17843"/>
    </ligand>
</feature>
<evidence type="ECO:0000256" key="6">
    <source>
        <dbReference type="ARBA" id="ARBA00050038"/>
    </source>
</evidence>
<keyword evidence="12" id="KW-1185">Reference proteome</keyword>
<dbReference type="InterPro" id="IPR036416">
    <property type="entry name" value="Pept_tRNA_hydro_sf"/>
</dbReference>
<evidence type="ECO:0000256" key="10">
    <source>
        <dbReference type="SAM" id="MobiDB-lite"/>
    </source>
</evidence>
<feature type="region of interest" description="Disordered" evidence="10">
    <location>
        <begin position="185"/>
        <end position="229"/>
    </location>
</feature>
<evidence type="ECO:0000256" key="5">
    <source>
        <dbReference type="ARBA" id="ARBA00038063"/>
    </source>
</evidence>
<keyword evidence="4 7" id="KW-0694">RNA-binding</keyword>
<organism evidence="11 12">
    <name type="scientific">Parvularcula lutaonensis</name>
    <dbReference type="NCBI Taxonomy" id="491923"/>
    <lineage>
        <taxon>Bacteria</taxon>
        <taxon>Pseudomonadati</taxon>
        <taxon>Pseudomonadota</taxon>
        <taxon>Alphaproteobacteria</taxon>
        <taxon>Parvularculales</taxon>
        <taxon>Parvularculaceae</taxon>
        <taxon>Parvularcula</taxon>
    </lineage>
</organism>
<protein>
    <recommendedName>
        <fullName evidence="6 7">Peptidyl-tRNA hydrolase</fullName>
        <shortName evidence="7">Pth</shortName>
        <ecNumber evidence="1 7">3.1.1.29</ecNumber>
    </recommendedName>
</protein>
<evidence type="ECO:0000256" key="7">
    <source>
        <dbReference type="HAMAP-Rule" id="MF_00083"/>
    </source>
</evidence>
<dbReference type="EMBL" id="JBHRVA010000002">
    <property type="protein sequence ID" value="MFC3301534.1"/>
    <property type="molecule type" value="Genomic_DNA"/>
</dbReference>
<dbReference type="EC" id="3.1.1.29" evidence="1 7"/>
<dbReference type="SUPFAM" id="SSF53178">
    <property type="entry name" value="Peptidyl-tRNA hydrolase-like"/>
    <property type="match status" value="1"/>
</dbReference>
<comment type="function">
    <text evidence="7">Catalyzes the release of premature peptidyl moieties from peptidyl-tRNA molecules trapped in stalled 50S ribosomal subunits, and thus maintains levels of free tRNAs and 50S ribosomes.</text>
</comment>
<feature type="active site" description="Proton acceptor" evidence="7">
    <location>
        <position position="19"/>
    </location>
</feature>
<keyword evidence="7" id="KW-0963">Cytoplasm</keyword>
<proteinExistence type="inferred from homology"/>
<evidence type="ECO:0000256" key="2">
    <source>
        <dbReference type="ARBA" id="ARBA00022555"/>
    </source>
</evidence>
<evidence type="ECO:0000256" key="9">
    <source>
        <dbReference type="RuleBase" id="RU004320"/>
    </source>
</evidence>
<feature type="binding site" evidence="7">
    <location>
        <position position="14"/>
    </location>
    <ligand>
        <name>tRNA</name>
        <dbReference type="ChEBI" id="CHEBI:17843"/>
    </ligand>
</feature>